<gene>
    <name evidence="2" type="ORF">HNQ99_000214</name>
</gene>
<name>A0A840HQV2_9SPHN</name>
<keyword evidence="1" id="KW-1133">Transmembrane helix</keyword>
<reference evidence="2 3" key="1">
    <citation type="submission" date="2020-08" db="EMBL/GenBank/DDBJ databases">
        <title>Genomic Encyclopedia of Type Strains, Phase IV (KMG-IV): sequencing the most valuable type-strain genomes for metagenomic binning, comparative biology and taxonomic classification.</title>
        <authorList>
            <person name="Goeker M."/>
        </authorList>
    </citation>
    <scope>NUCLEOTIDE SEQUENCE [LARGE SCALE GENOMIC DNA]</scope>
    <source>
        <strain evidence="2 3">DSM 7465</strain>
    </source>
</reference>
<comment type="caution">
    <text evidence="2">The sequence shown here is derived from an EMBL/GenBank/DDBJ whole genome shotgun (WGS) entry which is preliminary data.</text>
</comment>
<proteinExistence type="predicted"/>
<protein>
    <submittedName>
        <fullName evidence="2">Uncharacterized protein</fullName>
    </submittedName>
</protein>
<dbReference type="AlphaFoldDB" id="A0A840HQV2"/>
<organism evidence="2 3">
    <name type="scientific">Rhizorhapis suberifaciens</name>
    <name type="common">corky root of lettuce</name>
    <dbReference type="NCBI Taxonomy" id="13656"/>
    <lineage>
        <taxon>Bacteria</taxon>
        <taxon>Pseudomonadati</taxon>
        <taxon>Pseudomonadota</taxon>
        <taxon>Alphaproteobacteria</taxon>
        <taxon>Sphingomonadales</taxon>
        <taxon>Sphingomonadaceae</taxon>
        <taxon>Rhizorhapis</taxon>
    </lineage>
</organism>
<evidence type="ECO:0000313" key="2">
    <source>
        <dbReference type="EMBL" id="MBB4639934.1"/>
    </source>
</evidence>
<dbReference type="EMBL" id="JACHOV010000001">
    <property type="protein sequence ID" value="MBB4639934.1"/>
    <property type="molecule type" value="Genomic_DNA"/>
</dbReference>
<dbReference type="Proteomes" id="UP000575068">
    <property type="component" value="Unassembled WGS sequence"/>
</dbReference>
<keyword evidence="3" id="KW-1185">Reference proteome</keyword>
<evidence type="ECO:0000256" key="1">
    <source>
        <dbReference type="SAM" id="Phobius"/>
    </source>
</evidence>
<evidence type="ECO:0000313" key="3">
    <source>
        <dbReference type="Proteomes" id="UP000575068"/>
    </source>
</evidence>
<keyword evidence="1" id="KW-0812">Transmembrane</keyword>
<accession>A0A840HQV2</accession>
<feature type="transmembrane region" description="Helical" evidence="1">
    <location>
        <begin position="63"/>
        <end position="82"/>
    </location>
</feature>
<sequence>MQFGPGWNLNLRKGPERHLSLRAVLVGAMPDCDQRFTCSDKLHRPGTPFAGAHNKVFPCFRGYIFLSAKTTVAFCAIAIIFLRLRTVGRRGS</sequence>
<keyword evidence="1" id="KW-0472">Membrane</keyword>